<dbReference type="AlphaFoldDB" id="A0A844SYC0"/>
<feature type="domain" description="HTH luxR-type" evidence="1">
    <location>
        <begin position="157"/>
        <end position="214"/>
    </location>
</feature>
<dbReference type="SMART" id="SM00421">
    <property type="entry name" value="HTH_LUXR"/>
    <property type="match status" value="1"/>
</dbReference>
<dbReference type="RefSeq" id="WP_157327229.1">
    <property type="nucleotide sequence ID" value="NZ_JANADL010000009.1"/>
</dbReference>
<evidence type="ECO:0000259" key="1">
    <source>
        <dbReference type="SMART" id="SM00421"/>
    </source>
</evidence>
<dbReference type="InterPro" id="IPR000792">
    <property type="entry name" value="Tscrpt_reg_LuxR_C"/>
</dbReference>
<dbReference type="GO" id="GO:0006355">
    <property type="term" value="P:regulation of DNA-templated transcription"/>
    <property type="evidence" value="ECO:0007669"/>
    <property type="project" value="InterPro"/>
</dbReference>
<sequence>MLNLNQALPRTIALQGHSAESMFNISDSDTGPNIHSDANSHKHDGLRGVLARIGCGQVLLRRGRVVELSPAGRAILERESRANASQETLYGAVKELVHRAGARFPAGSTSWLATSTKEGFTALVNQVANAWSDETIALILFDLDAHPEPSPRTLQRLFGFTTAETQLAIELARGNNLIDIARARRLSRTTVRSQLASLFVKTQTRRQADLIALLGRLAVLP</sequence>
<dbReference type="InterPro" id="IPR016032">
    <property type="entry name" value="Sig_transdc_resp-reg_C-effctor"/>
</dbReference>
<dbReference type="Proteomes" id="UP000449969">
    <property type="component" value="Unassembled WGS sequence"/>
</dbReference>
<evidence type="ECO:0000313" key="2">
    <source>
        <dbReference type="EMBL" id="MVT71928.1"/>
    </source>
</evidence>
<gene>
    <name evidence="2" type="ORF">GPL20_02170</name>
</gene>
<name>A0A844SYC0_9BRAD</name>
<dbReference type="SUPFAM" id="SSF46894">
    <property type="entry name" value="C-terminal effector domain of the bipartite response regulators"/>
    <property type="match status" value="1"/>
</dbReference>
<dbReference type="InterPro" id="IPR036388">
    <property type="entry name" value="WH-like_DNA-bd_sf"/>
</dbReference>
<reference evidence="2 3" key="1">
    <citation type="submission" date="2019-12" db="EMBL/GenBank/DDBJ databases">
        <title>Draft genome sequences Bradyrhizobium cajani AMBPC1010, Bradyrhizobium pachyrhizi AMBPC1040 and Bradyrhizobium yuanmingense ALSPC3051, three plant growth promoting strains isolated from nodules of Cajanus cajan L. in Dominican Republic.</title>
        <authorList>
            <person name="Flores-Felix J.D."/>
            <person name="Araujo J."/>
            <person name="Diaz-Alcantara C."/>
            <person name="Gonzalez-Andres F."/>
            <person name="Velazquez E."/>
        </authorList>
    </citation>
    <scope>NUCLEOTIDE SEQUENCE [LARGE SCALE GENOMIC DNA]</scope>
    <source>
        <strain evidence="2 3">1010</strain>
    </source>
</reference>
<accession>A0A844SYC0</accession>
<protein>
    <submittedName>
        <fullName evidence="2">Helix-turn-helix transcriptional regulator</fullName>
    </submittedName>
</protein>
<keyword evidence="3" id="KW-1185">Reference proteome</keyword>
<dbReference type="EMBL" id="WQNE01000001">
    <property type="protein sequence ID" value="MVT71928.1"/>
    <property type="molecule type" value="Genomic_DNA"/>
</dbReference>
<dbReference type="GO" id="GO:0003677">
    <property type="term" value="F:DNA binding"/>
    <property type="evidence" value="ECO:0007669"/>
    <property type="project" value="InterPro"/>
</dbReference>
<organism evidence="2 3">
    <name type="scientific">Bradyrhizobium cajani</name>
    <dbReference type="NCBI Taxonomy" id="1928661"/>
    <lineage>
        <taxon>Bacteria</taxon>
        <taxon>Pseudomonadati</taxon>
        <taxon>Pseudomonadota</taxon>
        <taxon>Alphaproteobacteria</taxon>
        <taxon>Hyphomicrobiales</taxon>
        <taxon>Nitrobacteraceae</taxon>
        <taxon>Bradyrhizobium</taxon>
    </lineage>
</organism>
<dbReference type="Gene3D" id="1.10.10.10">
    <property type="entry name" value="Winged helix-like DNA-binding domain superfamily/Winged helix DNA-binding domain"/>
    <property type="match status" value="1"/>
</dbReference>
<proteinExistence type="predicted"/>
<evidence type="ECO:0000313" key="3">
    <source>
        <dbReference type="Proteomes" id="UP000449969"/>
    </source>
</evidence>
<comment type="caution">
    <text evidence="2">The sequence shown here is derived from an EMBL/GenBank/DDBJ whole genome shotgun (WGS) entry which is preliminary data.</text>
</comment>
<dbReference type="OrthoDB" id="7444822at2"/>